<dbReference type="EMBL" id="JACAZI010000002">
    <property type="protein sequence ID" value="KAF7368759.1"/>
    <property type="molecule type" value="Genomic_DNA"/>
</dbReference>
<gene>
    <name evidence="2" type="ORF">MVEN_00201000</name>
</gene>
<evidence type="ECO:0000313" key="3">
    <source>
        <dbReference type="Proteomes" id="UP000620124"/>
    </source>
</evidence>
<sequence>MSLRSAVRRLRLRPVHTQPSVGACSKMYSAVASSSKAASDVASTAPILTTPADYSALFRALGHRKFSENYSPNTHPVALAQRTSITPRQLYAKMRAIPLRRATENALLTTALRAFVRLEDYAAALVVLRDMPATPGGARLTERAQTTEAALHSLACRIYLERNAIRRRLTRELLGVPSLPAAGWGLGSGTWRMPERADWVIEKLLKYNRPKANAPAAGLVGEVEADLRPLVFILRQVLKMHGGVGKRRNLRPWREEEVRAKAEMEPVTTGKKNTGEGQLPPGMWRIRRKVPRDPKPSL</sequence>
<reference evidence="2" key="1">
    <citation type="submission" date="2020-05" db="EMBL/GenBank/DDBJ databases">
        <title>Mycena genomes resolve the evolution of fungal bioluminescence.</title>
        <authorList>
            <person name="Tsai I.J."/>
        </authorList>
    </citation>
    <scope>NUCLEOTIDE SEQUENCE</scope>
    <source>
        <strain evidence="2">CCC161011</strain>
    </source>
</reference>
<keyword evidence="3" id="KW-1185">Reference proteome</keyword>
<proteinExistence type="predicted"/>
<dbReference type="PROSITE" id="PS51257">
    <property type="entry name" value="PROKAR_LIPOPROTEIN"/>
    <property type="match status" value="1"/>
</dbReference>
<evidence type="ECO:0000313" key="2">
    <source>
        <dbReference type="EMBL" id="KAF7368759.1"/>
    </source>
</evidence>
<name>A0A8H6Z0J8_9AGAR</name>
<protein>
    <submittedName>
        <fullName evidence="2">Uncharacterized protein</fullName>
    </submittedName>
</protein>
<evidence type="ECO:0000256" key="1">
    <source>
        <dbReference type="SAM" id="MobiDB-lite"/>
    </source>
</evidence>
<organism evidence="2 3">
    <name type="scientific">Mycena venus</name>
    <dbReference type="NCBI Taxonomy" id="2733690"/>
    <lineage>
        <taxon>Eukaryota</taxon>
        <taxon>Fungi</taxon>
        <taxon>Dikarya</taxon>
        <taxon>Basidiomycota</taxon>
        <taxon>Agaricomycotina</taxon>
        <taxon>Agaricomycetes</taxon>
        <taxon>Agaricomycetidae</taxon>
        <taxon>Agaricales</taxon>
        <taxon>Marasmiineae</taxon>
        <taxon>Mycenaceae</taxon>
        <taxon>Mycena</taxon>
    </lineage>
</organism>
<dbReference type="AlphaFoldDB" id="A0A8H6Z0J8"/>
<dbReference type="OrthoDB" id="3014296at2759"/>
<feature type="region of interest" description="Disordered" evidence="1">
    <location>
        <begin position="261"/>
        <end position="298"/>
    </location>
</feature>
<dbReference type="Proteomes" id="UP000620124">
    <property type="component" value="Unassembled WGS sequence"/>
</dbReference>
<comment type="caution">
    <text evidence="2">The sequence shown here is derived from an EMBL/GenBank/DDBJ whole genome shotgun (WGS) entry which is preliminary data.</text>
</comment>
<accession>A0A8H6Z0J8</accession>